<dbReference type="SUPFAM" id="SSF51445">
    <property type="entry name" value="(Trans)glycosidases"/>
    <property type="match status" value="1"/>
</dbReference>
<organism evidence="5 6">
    <name type="scientific">Lacticaseibacillus paracasei subsp. paracasei</name>
    <dbReference type="NCBI Taxonomy" id="47714"/>
    <lineage>
        <taxon>Bacteria</taxon>
        <taxon>Bacillati</taxon>
        <taxon>Bacillota</taxon>
        <taxon>Bacilli</taxon>
        <taxon>Lactobacillales</taxon>
        <taxon>Lactobacillaceae</taxon>
        <taxon>Lacticaseibacillus</taxon>
    </lineage>
</organism>
<dbReference type="PANTHER" id="PTHR10353">
    <property type="entry name" value="GLYCOSYL HYDROLASE"/>
    <property type="match status" value="1"/>
</dbReference>
<dbReference type="InterPro" id="IPR001360">
    <property type="entry name" value="Glyco_hydro_1"/>
</dbReference>
<dbReference type="GO" id="GO:0005829">
    <property type="term" value="C:cytosol"/>
    <property type="evidence" value="ECO:0007669"/>
    <property type="project" value="TreeGrafter"/>
</dbReference>
<dbReference type="AlphaFoldDB" id="A0AAP9HG98"/>
<dbReference type="GO" id="GO:0008422">
    <property type="term" value="F:beta-glucosidase activity"/>
    <property type="evidence" value="ECO:0007669"/>
    <property type="project" value="TreeGrafter"/>
</dbReference>
<protein>
    <submittedName>
        <fullName evidence="5">6-phospho-beta-glucosidase</fullName>
    </submittedName>
</protein>
<proteinExistence type="inferred from homology"/>
<keyword evidence="3" id="KW-0326">Glycosidase</keyword>
<dbReference type="InterPro" id="IPR017853">
    <property type="entry name" value="GH"/>
</dbReference>
<dbReference type="PANTHER" id="PTHR10353:SF296">
    <property type="entry name" value="6-PHOSPHO-BETA-GLUCOSIDASE"/>
    <property type="match status" value="1"/>
</dbReference>
<name>A0AAP9HG98_LACPA</name>
<evidence type="ECO:0000313" key="6">
    <source>
        <dbReference type="Proteomes" id="UP000423274"/>
    </source>
</evidence>
<evidence type="ECO:0000313" key="5">
    <source>
        <dbReference type="EMBL" id="QGV17808.1"/>
    </source>
</evidence>
<dbReference type="FunFam" id="3.20.20.80:FF:000004">
    <property type="entry name" value="Beta-glucosidase 6-phospho-beta-glucosidase"/>
    <property type="match status" value="1"/>
</dbReference>
<sequence>MNSRGQKPPYVQASEPVNALRRKIMTNQQFPENFLWGGATAANQLEGAYQTDGKGLSTSDLLLGGDVNTPRKTTRELVPDAFYPSHEAIDHFHRFKEDIALFAEMGFKLYRFSIAWTRIFPTGLETEPNEAGLAFYDQIIAELKRYNIEPLITISHFESPIGLTKAFNGWAARDMIAAYVRFAKVIINRYHQDVKYWLTFNEINMLTRPMGAYLAGGMYVDDSDRFISPDVDSEQLRLQALHHQFVASALVTKFAHELDASLKIGCMLAYRMLYPLTSKPTDIALVQTATEFNNFYCGDVQVKGRYAYFAKRYWRDHDIQLDIGADDEAILAAGTVDFYTFSYYQSSTMTTTGEGEQAGGNFFSGVKNPYLDRSDWGWEIDPRGLRTALNQIYDRYHVPLMVVENGFGTRDDLIEKDGSKTVEDTERINYLQAHVAAMADAIQDGVDLIGYTSWAPIDLVSASTGEMAKRYGYIFVDKHDNGSGTLARYRKQSFYWYQQVIQQNGL</sequence>
<dbReference type="Pfam" id="PF00232">
    <property type="entry name" value="Glyco_hydro_1"/>
    <property type="match status" value="1"/>
</dbReference>
<evidence type="ECO:0000256" key="3">
    <source>
        <dbReference type="ARBA" id="ARBA00023295"/>
    </source>
</evidence>
<keyword evidence="2" id="KW-0378">Hydrolase</keyword>
<dbReference type="GO" id="GO:0016052">
    <property type="term" value="P:carbohydrate catabolic process"/>
    <property type="evidence" value="ECO:0007669"/>
    <property type="project" value="TreeGrafter"/>
</dbReference>
<dbReference type="InterPro" id="IPR033132">
    <property type="entry name" value="GH_1_N_CS"/>
</dbReference>
<gene>
    <name evidence="5" type="ORF">LCAKO_1278</name>
</gene>
<dbReference type="EMBL" id="CP022954">
    <property type="protein sequence ID" value="QGV17808.1"/>
    <property type="molecule type" value="Genomic_DNA"/>
</dbReference>
<dbReference type="PRINTS" id="PR00131">
    <property type="entry name" value="GLHYDRLASE1"/>
</dbReference>
<dbReference type="PROSITE" id="PS00653">
    <property type="entry name" value="GLYCOSYL_HYDROL_F1_2"/>
    <property type="match status" value="1"/>
</dbReference>
<dbReference type="Proteomes" id="UP000423274">
    <property type="component" value="Chromosome"/>
</dbReference>
<accession>A0AAP9HG98</accession>
<dbReference type="Gene3D" id="3.20.20.80">
    <property type="entry name" value="Glycosidases"/>
    <property type="match status" value="1"/>
</dbReference>
<evidence type="ECO:0000256" key="1">
    <source>
        <dbReference type="ARBA" id="ARBA00010838"/>
    </source>
</evidence>
<evidence type="ECO:0000256" key="4">
    <source>
        <dbReference type="RuleBase" id="RU003690"/>
    </source>
</evidence>
<comment type="similarity">
    <text evidence="1 4">Belongs to the glycosyl hydrolase 1 family.</text>
</comment>
<evidence type="ECO:0000256" key="2">
    <source>
        <dbReference type="ARBA" id="ARBA00022801"/>
    </source>
</evidence>
<reference evidence="5 6" key="1">
    <citation type="submission" date="2017-08" db="EMBL/GenBank/DDBJ databases">
        <title>Genome sequence, comparative genomics and functional analysis of the highly adhesive Lactobacillus paracasei Kobulty strain.</title>
        <authorList>
            <person name="Koryszewska-Baginska A."/>
            <person name="Grynberg M."/>
            <person name="Aleksandrzak-Piekarczyk T."/>
        </authorList>
    </citation>
    <scope>NUCLEOTIDE SEQUENCE [LARGE SCALE GENOMIC DNA]</scope>
    <source>
        <strain evidence="5 6">IBB3423</strain>
    </source>
</reference>